<proteinExistence type="predicted"/>
<dbReference type="EMBL" id="AP018248">
    <property type="protein sequence ID" value="BAZ02196.1"/>
    <property type="molecule type" value="Genomic_DNA"/>
</dbReference>
<sequence length="94" mass="10733">MNRLFRKYHRWLAIICVLPLLLTTITGITFPIAKAMHQRELAGFLIHLHTLETFGLDGVFPIINGIGLLGLLITGIYMTSLFRERRVPSKPLDF</sequence>
<evidence type="ECO:0008006" key="4">
    <source>
        <dbReference type="Google" id="ProtNLM"/>
    </source>
</evidence>
<keyword evidence="1" id="KW-1133">Transmembrane helix</keyword>
<evidence type="ECO:0000313" key="3">
    <source>
        <dbReference type="Proteomes" id="UP000218785"/>
    </source>
</evidence>
<evidence type="ECO:0000256" key="1">
    <source>
        <dbReference type="SAM" id="Phobius"/>
    </source>
</evidence>
<keyword evidence="1" id="KW-0472">Membrane</keyword>
<feature type="transmembrane region" description="Helical" evidence="1">
    <location>
        <begin position="59"/>
        <end position="82"/>
    </location>
</feature>
<dbReference type="RefSeq" id="WP_096582244.1">
    <property type="nucleotide sequence ID" value="NZ_CAWNJS010000001.1"/>
</dbReference>
<dbReference type="Proteomes" id="UP000218785">
    <property type="component" value="Chromosome"/>
</dbReference>
<keyword evidence="1" id="KW-0812">Transmembrane</keyword>
<organism evidence="2 3">
    <name type="scientific">Tolypothrix tenuis PCC 7101</name>
    <dbReference type="NCBI Taxonomy" id="231146"/>
    <lineage>
        <taxon>Bacteria</taxon>
        <taxon>Bacillati</taxon>
        <taxon>Cyanobacteriota</taxon>
        <taxon>Cyanophyceae</taxon>
        <taxon>Nostocales</taxon>
        <taxon>Tolypothrichaceae</taxon>
        <taxon>Tolypothrix</taxon>
    </lineage>
</organism>
<evidence type="ECO:0000313" key="2">
    <source>
        <dbReference type="EMBL" id="BAZ02196.1"/>
    </source>
</evidence>
<accession>A0A1Z4N8Z8</accession>
<protein>
    <recommendedName>
        <fullName evidence="4">Peptidase</fullName>
    </recommendedName>
</protein>
<keyword evidence="3" id="KW-1185">Reference proteome</keyword>
<reference evidence="2 3" key="1">
    <citation type="submission" date="2017-06" db="EMBL/GenBank/DDBJ databases">
        <title>Genome sequencing of cyanobaciteial culture collection at National Institute for Environmental Studies (NIES).</title>
        <authorList>
            <person name="Hirose Y."/>
            <person name="Shimura Y."/>
            <person name="Fujisawa T."/>
            <person name="Nakamura Y."/>
            <person name="Kawachi M."/>
        </authorList>
    </citation>
    <scope>NUCLEOTIDE SEQUENCE [LARGE SCALE GENOMIC DNA]</scope>
    <source>
        <strain evidence="2 3">NIES-37</strain>
    </source>
</reference>
<name>A0A1Z4N8Z8_9CYAN</name>
<dbReference type="KEGG" id="ttq:NIES37_62070"/>
<dbReference type="AlphaFoldDB" id="A0A1Z4N8Z8"/>
<gene>
    <name evidence="2" type="ORF">NIES37_62070</name>
</gene>